<dbReference type="Pfam" id="PF00694">
    <property type="entry name" value="Aconitase_C"/>
    <property type="match status" value="1"/>
</dbReference>
<keyword evidence="10" id="KW-0479">Metal-binding</keyword>
<dbReference type="Pfam" id="PF00330">
    <property type="entry name" value="Aconitase"/>
    <property type="match status" value="1"/>
</dbReference>
<feature type="domain" description="Aconitase A/isopropylmalate dehydratase small subunit swivel" evidence="18">
    <location>
        <begin position="698"/>
        <end position="824"/>
    </location>
</feature>
<feature type="domain" description="Aconitase/3-isopropylmalate dehydratase large subunit alpha/beta/alpha" evidence="17">
    <location>
        <begin position="80"/>
        <end position="566"/>
    </location>
</feature>
<sequence>MRMIGHDSLGTGRELLVDGKTYKYFSLPEAAAKIGDIARLPYSLKVLLENILRFENGRSYTVEDAKSLAGWLANGGSSTKEVPFRPARILLQDFTGVPAVVDLAAMRDALAKLGGDPRKVNPLVPVDLVIDHSVMVDVSGTANALQKNVDIEFERNGERYEFLRWGQEAFNNFRVVPPGAGICHQVNLEYLGQVVWTATDAGDTYVYPDSCYGTDSHTTMINGLGVLGWGVGGIEAEAAMLGQPIAMLIPDVIGFKLTGKLKEGVTATDMVLTVTQMLRKKGVVGKFVEFFGPGLTHMPLADRATIANMAPEYGATCGFFPVDEITLGYLKLSGRDEHRVNLVREYCKAQGMWRDETSPDPVFTDTLELDLSTVEPSLAGPKRPQDRVALGSIAPSFAKDLAAGNMGVPGDEANKRVPVEGSNFDLGHGDVVIAAITSCTNTSNPYVLVAAGLVARKARAKGLRPKAWVKTSLAPGSQVVTDYLNASGLTEDLDAMGFQTVGYGCTTCIGNSGPLPDAMVDAIEGEKLVVAGVLSGNRNFEGRVHANVRANYLASPPLVVAYSLAGSVKLDLTKEPIGTGSDGKPVMLADIWPSQEEVEGIVHSVLTRQMFMDRYKDVFNGTTQWRAIKVDAGSDTYRWNSGSTYVQNPPYFEGMTMEVKPLASVKGARILGLLGDSITTDHISPAGNIRKVSPAGEYLMEHQVRQADFNSYGARRGNHQVMMRGTFANIRIKNEMVPGIEGGVSKHYPSGETAPIYDVAMRYRNEGVPLVVFGGKEYGTGSSRDWAAKGTFLLGVKAVIAESFERIHRSNLVGMGVLPLVFKEGESRATLGLTGDETVDILGVEELKPRMMMPIVITRADGTQVKTEVQCRVDTADEVEYYRNGGILHYVLRGMAA</sequence>
<evidence type="ECO:0000256" key="8">
    <source>
        <dbReference type="ARBA" id="ARBA00022485"/>
    </source>
</evidence>
<organism evidence="19 20">
    <name type="scientific">Roseococcus suduntuyensis</name>
    <dbReference type="NCBI Taxonomy" id="455361"/>
    <lineage>
        <taxon>Bacteria</taxon>
        <taxon>Pseudomonadati</taxon>
        <taxon>Pseudomonadota</taxon>
        <taxon>Alphaproteobacteria</taxon>
        <taxon>Acetobacterales</taxon>
        <taxon>Roseomonadaceae</taxon>
        <taxon>Roseococcus</taxon>
    </lineage>
</organism>
<dbReference type="CDD" id="cd01580">
    <property type="entry name" value="AcnA_IRP_Swivel"/>
    <property type="match status" value="1"/>
</dbReference>
<dbReference type="InterPro" id="IPR000573">
    <property type="entry name" value="AconitaseA/IPMdHydase_ssu_swvl"/>
</dbReference>
<dbReference type="FunFam" id="3.20.19.10:FF:000001">
    <property type="entry name" value="Aconitate hydratase"/>
    <property type="match status" value="1"/>
</dbReference>
<dbReference type="Gene3D" id="3.20.19.10">
    <property type="entry name" value="Aconitase, domain 4"/>
    <property type="match status" value="1"/>
</dbReference>
<dbReference type="PROSITE" id="PS00450">
    <property type="entry name" value="ACONITASE_1"/>
    <property type="match status" value="1"/>
</dbReference>
<protein>
    <recommendedName>
        <fullName evidence="16">Aconitate hydratase</fullName>
        <shortName evidence="16">Aconitase</shortName>
        <ecNumber evidence="16">4.2.1.3</ecNumber>
    </recommendedName>
</protein>
<dbReference type="UniPathway" id="UPA00223">
    <property type="reaction ID" value="UER00718"/>
</dbReference>
<evidence type="ECO:0000256" key="3">
    <source>
        <dbReference type="ARBA" id="ARBA00002737"/>
    </source>
</evidence>
<evidence type="ECO:0000256" key="12">
    <source>
        <dbReference type="ARBA" id="ARBA00023004"/>
    </source>
</evidence>
<keyword evidence="12 16" id="KW-0408">Iron</keyword>
<keyword evidence="8 16" id="KW-0004">4Fe-4S</keyword>
<dbReference type="GO" id="GO:0046872">
    <property type="term" value="F:metal ion binding"/>
    <property type="evidence" value="ECO:0007669"/>
    <property type="project" value="UniProtKB-KW"/>
</dbReference>
<comment type="catalytic activity">
    <reaction evidence="1">
        <text>(2S,3R)-3-hydroxybutane-1,2,3-tricarboxylate = 2-methyl-cis-aconitate + H2O</text>
        <dbReference type="Rhea" id="RHEA:17941"/>
        <dbReference type="ChEBI" id="CHEBI:15377"/>
        <dbReference type="ChEBI" id="CHEBI:57429"/>
        <dbReference type="ChEBI" id="CHEBI:57872"/>
        <dbReference type="EC" id="4.2.1.99"/>
    </reaction>
</comment>
<evidence type="ECO:0000256" key="13">
    <source>
        <dbReference type="ARBA" id="ARBA00023014"/>
    </source>
</evidence>
<dbReference type="PROSITE" id="PS01244">
    <property type="entry name" value="ACONITASE_2"/>
    <property type="match status" value="1"/>
</dbReference>
<evidence type="ECO:0000256" key="6">
    <source>
        <dbReference type="ARBA" id="ARBA00007185"/>
    </source>
</evidence>
<dbReference type="InterPro" id="IPR006249">
    <property type="entry name" value="Aconitase/IRP2"/>
</dbReference>
<keyword evidence="9" id="KW-0816">Tricarboxylic acid cycle</keyword>
<comment type="pathway">
    <text evidence="4">Carbohydrate metabolism; tricarboxylic acid cycle; isocitrate from oxaloacetate: step 2/2.</text>
</comment>
<comment type="caution">
    <text evidence="19">The sequence shown here is derived from an EMBL/GenBank/DDBJ whole genome shotgun (WGS) entry which is preliminary data.</text>
</comment>
<evidence type="ECO:0000259" key="18">
    <source>
        <dbReference type="Pfam" id="PF00694"/>
    </source>
</evidence>
<evidence type="ECO:0000259" key="17">
    <source>
        <dbReference type="Pfam" id="PF00330"/>
    </source>
</evidence>
<dbReference type="EC" id="4.2.1.3" evidence="16"/>
<dbReference type="GO" id="GO:0003723">
    <property type="term" value="F:RNA binding"/>
    <property type="evidence" value="ECO:0007669"/>
    <property type="project" value="UniProtKB-KW"/>
</dbReference>
<comment type="function">
    <text evidence="16">Catalyzes the isomerization of citrate to isocitrate via cis-aconitate.</text>
</comment>
<accession>A0A840A7T8</accession>
<dbReference type="Proteomes" id="UP000553193">
    <property type="component" value="Unassembled WGS sequence"/>
</dbReference>
<dbReference type="GO" id="GO:0003994">
    <property type="term" value="F:aconitate hydratase activity"/>
    <property type="evidence" value="ECO:0007669"/>
    <property type="project" value="UniProtKB-EC"/>
</dbReference>
<dbReference type="Gene3D" id="6.10.190.10">
    <property type="match status" value="1"/>
</dbReference>
<dbReference type="SUPFAM" id="SSF52016">
    <property type="entry name" value="LeuD/IlvD-like"/>
    <property type="match status" value="1"/>
</dbReference>
<dbReference type="InterPro" id="IPR036008">
    <property type="entry name" value="Aconitase_4Fe-4S_dom"/>
</dbReference>
<dbReference type="NCBIfam" id="TIGR01341">
    <property type="entry name" value="aconitase_1"/>
    <property type="match status" value="1"/>
</dbReference>
<keyword evidence="20" id="KW-1185">Reference proteome</keyword>
<gene>
    <name evidence="19" type="ORF">GGQ83_000378</name>
</gene>
<comment type="pathway">
    <text evidence="5">Organic acid metabolism; propanoate degradation.</text>
</comment>
<comment type="function">
    <text evidence="3">Involved in the catabolism of short chain fatty acids (SCFA) via the tricarboxylic acid (TCA)(acetyl degradation route) and probably the 2-methylcitrate cycle I (propionate degradation route). Catalyzes the reversible isomerization of citrate to isocitrate via cis-aconitate. Could catalyze the hydration of 2-methyl-cis-aconitate to yield (2R,3S)-2-methylisocitrate. The apo form of AcnA functions as a RNA-binding regulatory protein.</text>
</comment>
<evidence type="ECO:0000256" key="16">
    <source>
        <dbReference type="RuleBase" id="RU361275"/>
    </source>
</evidence>
<dbReference type="PRINTS" id="PR00415">
    <property type="entry name" value="ACONITASE"/>
</dbReference>
<evidence type="ECO:0000256" key="5">
    <source>
        <dbReference type="ARBA" id="ARBA00005026"/>
    </source>
</evidence>
<keyword evidence="11" id="KW-0694">RNA-binding</keyword>
<dbReference type="Gene3D" id="3.30.499.10">
    <property type="entry name" value="Aconitase, domain 3"/>
    <property type="match status" value="2"/>
</dbReference>
<comment type="similarity">
    <text evidence="6 16">Belongs to the aconitase/IPM isomerase family.</text>
</comment>
<keyword evidence="13 16" id="KW-0411">Iron-sulfur</keyword>
<evidence type="ECO:0000256" key="10">
    <source>
        <dbReference type="ARBA" id="ARBA00022723"/>
    </source>
</evidence>
<evidence type="ECO:0000256" key="11">
    <source>
        <dbReference type="ARBA" id="ARBA00022884"/>
    </source>
</evidence>
<evidence type="ECO:0000256" key="9">
    <source>
        <dbReference type="ARBA" id="ARBA00022532"/>
    </source>
</evidence>
<dbReference type="InterPro" id="IPR015928">
    <property type="entry name" value="Aconitase/3IPM_dehydase_swvl"/>
</dbReference>
<dbReference type="NCBIfam" id="NF009520">
    <property type="entry name" value="PRK12881.1"/>
    <property type="match status" value="1"/>
</dbReference>
<reference evidence="19 20" key="1">
    <citation type="submission" date="2020-08" db="EMBL/GenBank/DDBJ databases">
        <title>Genomic Encyclopedia of Type Strains, Phase IV (KMG-IV): sequencing the most valuable type-strain genomes for metagenomic binning, comparative biology and taxonomic classification.</title>
        <authorList>
            <person name="Goeker M."/>
        </authorList>
    </citation>
    <scope>NUCLEOTIDE SEQUENCE [LARGE SCALE GENOMIC DNA]</scope>
    <source>
        <strain evidence="19 20">DSM 19979</strain>
    </source>
</reference>
<dbReference type="SUPFAM" id="SSF53732">
    <property type="entry name" value="Aconitase iron-sulfur domain"/>
    <property type="match status" value="1"/>
</dbReference>
<proteinExistence type="inferred from homology"/>
<dbReference type="InterPro" id="IPR044137">
    <property type="entry name" value="AcnA_IRP_Swivel"/>
</dbReference>
<dbReference type="FunFam" id="3.30.499.10:FF:000002">
    <property type="entry name" value="Aconitate hydratase"/>
    <property type="match status" value="1"/>
</dbReference>
<comment type="cofactor">
    <cofactor evidence="2">
        <name>[4Fe-4S] cluster</name>
        <dbReference type="ChEBI" id="CHEBI:49883"/>
    </cofactor>
</comment>
<dbReference type="RefSeq" id="WP_184381906.1">
    <property type="nucleotide sequence ID" value="NZ_JACIDJ010000001.1"/>
</dbReference>
<dbReference type="GO" id="GO:0047456">
    <property type="term" value="F:2-methylisocitrate dehydratase activity"/>
    <property type="evidence" value="ECO:0007669"/>
    <property type="project" value="UniProtKB-EC"/>
</dbReference>
<evidence type="ECO:0000256" key="4">
    <source>
        <dbReference type="ARBA" id="ARBA00004717"/>
    </source>
</evidence>
<evidence type="ECO:0000313" key="19">
    <source>
        <dbReference type="EMBL" id="MBB3896952.1"/>
    </source>
</evidence>
<comment type="subunit">
    <text evidence="7">Monomer.</text>
</comment>
<evidence type="ECO:0000256" key="1">
    <source>
        <dbReference type="ARBA" id="ARBA00000118"/>
    </source>
</evidence>
<dbReference type="InterPro" id="IPR018136">
    <property type="entry name" value="Aconitase_4Fe-4S_BS"/>
</dbReference>
<dbReference type="PANTHER" id="PTHR11670">
    <property type="entry name" value="ACONITASE/IRON-RESPONSIVE ELEMENT FAMILY MEMBER"/>
    <property type="match status" value="1"/>
</dbReference>
<comment type="catalytic activity">
    <reaction evidence="15 16">
        <text>citrate = D-threo-isocitrate</text>
        <dbReference type="Rhea" id="RHEA:10336"/>
        <dbReference type="ChEBI" id="CHEBI:15562"/>
        <dbReference type="ChEBI" id="CHEBI:16947"/>
        <dbReference type="EC" id="4.2.1.3"/>
    </reaction>
</comment>
<evidence type="ECO:0000256" key="14">
    <source>
        <dbReference type="ARBA" id="ARBA00023239"/>
    </source>
</evidence>
<dbReference type="NCBIfam" id="NF006757">
    <property type="entry name" value="PRK09277.1"/>
    <property type="match status" value="1"/>
</dbReference>
<keyword evidence="14 16" id="KW-0456">Lyase</keyword>
<name>A0A840A7T8_9PROT</name>
<dbReference type="EMBL" id="JACIDJ010000001">
    <property type="protein sequence ID" value="MBB3896952.1"/>
    <property type="molecule type" value="Genomic_DNA"/>
</dbReference>
<dbReference type="GO" id="GO:0006099">
    <property type="term" value="P:tricarboxylic acid cycle"/>
    <property type="evidence" value="ECO:0007669"/>
    <property type="project" value="UniProtKB-UniPathway"/>
</dbReference>
<evidence type="ECO:0000256" key="2">
    <source>
        <dbReference type="ARBA" id="ARBA00001966"/>
    </source>
</evidence>
<dbReference type="CDD" id="cd01586">
    <property type="entry name" value="AcnA_IRP"/>
    <property type="match status" value="1"/>
</dbReference>
<dbReference type="AlphaFoldDB" id="A0A840A7T8"/>
<evidence type="ECO:0000256" key="15">
    <source>
        <dbReference type="ARBA" id="ARBA00023501"/>
    </source>
</evidence>
<dbReference type="FunFam" id="3.30.499.10:FF:000020">
    <property type="entry name" value="Aconitate hydratase A"/>
    <property type="match status" value="1"/>
</dbReference>
<dbReference type="InterPro" id="IPR001030">
    <property type="entry name" value="Acoase/IPM_deHydtase_lsu_aba"/>
</dbReference>
<dbReference type="GO" id="GO:0051539">
    <property type="term" value="F:4 iron, 4 sulfur cluster binding"/>
    <property type="evidence" value="ECO:0007669"/>
    <property type="project" value="UniProtKB-KW"/>
</dbReference>
<evidence type="ECO:0000256" key="7">
    <source>
        <dbReference type="ARBA" id="ARBA00011245"/>
    </source>
</evidence>
<evidence type="ECO:0000313" key="20">
    <source>
        <dbReference type="Proteomes" id="UP000553193"/>
    </source>
</evidence>
<dbReference type="InterPro" id="IPR015931">
    <property type="entry name" value="Acnase/IPM_dHydase_lsu_aba_1/3"/>
</dbReference>